<comment type="catalytic activity">
    <reaction evidence="10">
        <text>glutaryl-CoA + oxidized [electron-transfer flavoprotein] + 2 H(+) = (2E)-butenoyl-CoA + reduced [electron-transfer flavoprotein] + CO2</text>
        <dbReference type="Rhea" id="RHEA:13389"/>
        <dbReference type="Rhea" id="RHEA-COMP:10685"/>
        <dbReference type="Rhea" id="RHEA-COMP:10686"/>
        <dbReference type="ChEBI" id="CHEBI:15378"/>
        <dbReference type="ChEBI" id="CHEBI:16526"/>
        <dbReference type="ChEBI" id="CHEBI:57332"/>
        <dbReference type="ChEBI" id="CHEBI:57378"/>
        <dbReference type="ChEBI" id="CHEBI:57692"/>
        <dbReference type="ChEBI" id="CHEBI:58307"/>
        <dbReference type="EC" id="1.3.8.6"/>
    </reaction>
</comment>
<evidence type="ECO:0000313" key="16">
    <source>
        <dbReference type="Proteomes" id="UP001277761"/>
    </source>
</evidence>
<dbReference type="PROSITE" id="PS00072">
    <property type="entry name" value="ACYL_COA_DH_1"/>
    <property type="match status" value="1"/>
</dbReference>
<sequence length="397" mass="42190">MSDAGTPPELRPEDYLDVDRLLSDEERAIRDAVRAWVRDRVLPEVGGWFELGTLPSRELAPELGRLGLLGMHLQGHGCAGASATAYGLACTELEAGDTGVRSLVSVQGSLAMQAIDRWGSDEQRERWLPPMAAGEVLGCFGLTEPDAGSDPGAMRTTARRAGGDWVLHGQKMWITNGSVADVAVVWARCSDDGRVRGFLVPTDAPGFSAPPITRKLSLRASVTSELVLDDVRLPDDAALPGVASLRGPLSCLDEARHGVVWGAVGAARSCFLAALEYAGTREAFGRPIAATQIQQLKLARMATQVNQATLLALHLGRMKDAGRLRPEQVSMGKLANVDAALEVARTARQVLGGNGITLGYPVMRHMSNLESVVTYEGTADVHALVIGGALTGIDAFR</sequence>
<evidence type="ECO:0000256" key="9">
    <source>
        <dbReference type="ARBA" id="ARBA00039033"/>
    </source>
</evidence>
<keyword evidence="16" id="KW-1185">Reference proteome</keyword>
<dbReference type="RefSeq" id="WP_319952553.1">
    <property type="nucleotide sequence ID" value="NZ_JAXAVX010000001.1"/>
</dbReference>
<dbReference type="Gene3D" id="2.40.110.10">
    <property type="entry name" value="Butyryl-CoA Dehydrogenase, subunit A, domain 2"/>
    <property type="match status" value="1"/>
</dbReference>
<evidence type="ECO:0000259" key="12">
    <source>
        <dbReference type="Pfam" id="PF00441"/>
    </source>
</evidence>
<protein>
    <recommendedName>
        <fullName evidence="9">glutaryl-CoA dehydrogenase (ETF)</fullName>
        <ecNumber evidence="9">1.3.8.6</ecNumber>
    </recommendedName>
</protein>
<evidence type="ECO:0000256" key="5">
    <source>
        <dbReference type="ARBA" id="ARBA00022946"/>
    </source>
</evidence>
<keyword evidence="5" id="KW-0809">Transit peptide</keyword>
<comment type="pathway">
    <text evidence="7">Amino-acid metabolism; lysine degradation.</text>
</comment>
<accession>A0ABU4VFC2</accession>
<dbReference type="InterPro" id="IPR009075">
    <property type="entry name" value="AcylCo_DH/oxidase_C"/>
</dbReference>
<keyword evidence="3 11" id="KW-0285">Flavoprotein</keyword>
<name>A0ABU4VFC2_9ACTN</name>
<evidence type="ECO:0000256" key="10">
    <source>
        <dbReference type="ARBA" id="ARBA00049493"/>
    </source>
</evidence>
<proteinExistence type="inferred from homology"/>
<comment type="similarity">
    <text evidence="2 11">Belongs to the acyl-CoA dehydrogenase family.</text>
</comment>
<dbReference type="PANTHER" id="PTHR42807:SF1">
    <property type="entry name" value="GLUTARYL-COA DEHYDROGENASE, MITOCHONDRIAL"/>
    <property type="match status" value="1"/>
</dbReference>
<dbReference type="SUPFAM" id="SSF56645">
    <property type="entry name" value="Acyl-CoA dehydrogenase NM domain-like"/>
    <property type="match status" value="1"/>
</dbReference>
<evidence type="ECO:0000256" key="1">
    <source>
        <dbReference type="ARBA" id="ARBA00001974"/>
    </source>
</evidence>
<comment type="cofactor">
    <cofactor evidence="1 11">
        <name>FAD</name>
        <dbReference type="ChEBI" id="CHEBI:57692"/>
    </cofactor>
</comment>
<organism evidence="15 16">
    <name type="scientific">Patulibacter brassicae</name>
    <dbReference type="NCBI Taxonomy" id="1705717"/>
    <lineage>
        <taxon>Bacteria</taxon>
        <taxon>Bacillati</taxon>
        <taxon>Actinomycetota</taxon>
        <taxon>Thermoleophilia</taxon>
        <taxon>Solirubrobacterales</taxon>
        <taxon>Patulibacteraceae</taxon>
        <taxon>Patulibacter</taxon>
    </lineage>
</organism>
<dbReference type="EMBL" id="JAXAVX010000001">
    <property type="protein sequence ID" value="MDX8150404.1"/>
    <property type="molecule type" value="Genomic_DNA"/>
</dbReference>
<dbReference type="InterPro" id="IPR052033">
    <property type="entry name" value="Glutaryl-CoA_DH_mitochondrial"/>
</dbReference>
<dbReference type="InterPro" id="IPR013786">
    <property type="entry name" value="AcylCoA_DH/ox_N"/>
</dbReference>
<dbReference type="Gene3D" id="1.10.540.10">
    <property type="entry name" value="Acyl-CoA dehydrogenase/oxidase, N-terminal domain"/>
    <property type="match status" value="1"/>
</dbReference>
<evidence type="ECO:0000256" key="4">
    <source>
        <dbReference type="ARBA" id="ARBA00022827"/>
    </source>
</evidence>
<evidence type="ECO:0000256" key="6">
    <source>
        <dbReference type="ARBA" id="ARBA00023002"/>
    </source>
</evidence>
<evidence type="ECO:0000256" key="11">
    <source>
        <dbReference type="RuleBase" id="RU362125"/>
    </source>
</evidence>
<evidence type="ECO:0000259" key="14">
    <source>
        <dbReference type="Pfam" id="PF02771"/>
    </source>
</evidence>
<dbReference type="InterPro" id="IPR006091">
    <property type="entry name" value="Acyl-CoA_Oxase/DH_mid-dom"/>
</dbReference>
<dbReference type="InterPro" id="IPR006089">
    <property type="entry name" value="Acyl-CoA_DH_CS"/>
</dbReference>
<evidence type="ECO:0000313" key="15">
    <source>
        <dbReference type="EMBL" id="MDX8150404.1"/>
    </source>
</evidence>
<reference evidence="15 16" key="1">
    <citation type="submission" date="2023-11" db="EMBL/GenBank/DDBJ databases">
        <authorList>
            <person name="Xu M."/>
            <person name="Jiang T."/>
        </authorList>
    </citation>
    <scope>NUCLEOTIDE SEQUENCE [LARGE SCALE GENOMIC DNA]</scope>
    <source>
        <strain evidence="15 16">SD</strain>
    </source>
</reference>
<dbReference type="Gene3D" id="1.20.140.10">
    <property type="entry name" value="Butyryl-CoA Dehydrogenase, subunit A, domain 3"/>
    <property type="match status" value="1"/>
</dbReference>
<dbReference type="Pfam" id="PF02771">
    <property type="entry name" value="Acyl-CoA_dh_N"/>
    <property type="match status" value="1"/>
</dbReference>
<evidence type="ECO:0000256" key="7">
    <source>
        <dbReference type="ARBA" id="ARBA00037899"/>
    </source>
</evidence>
<evidence type="ECO:0000256" key="3">
    <source>
        <dbReference type="ARBA" id="ARBA00022630"/>
    </source>
</evidence>
<dbReference type="InterPro" id="IPR046373">
    <property type="entry name" value="Acyl-CoA_Oxase/DH_mid-dom_sf"/>
</dbReference>
<feature type="domain" description="Acyl-CoA dehydrogenase/oxidase N-terminal" evidence="14">
    <location>
        <begin position="23"/>
        <end position="135"/>
    </location>
</feature>
<evidence type="ECO:0000256" key="2">
    <source>
        <dbReference type="ARBA" id="ARBA00009347"/>
    </source>
</evidence>
<dbReference type="PANTHER" id="PTHR42807">
    <property type="entry name" value="GLUTARYL-COA DEHYDROGENASE, MITOCHONDRIAL"/>
    <property type="match status" value="1"/>
</dbReference>
<comment type="caution">
    <text evidence="15">The sequence shown here is derived from an EMBL/GenBank/DDBJ whole genome shotgun (WGS) entry which is preliminary data.</text>
</comment>
<comment type="pathway">
    <text evidence="8">Amino-acid metabolism; tryptophan metabolism.</text>
</comment>
<dbReference type="InterPro" id="IPR009100">
    <property type="entry name" value="AcylCoA_DH/oxidase_NM_dom_sf"/>
</dbReference>
<evidence type="ECO:0000256" key="8">
    <source>
        <dbReference type="ARBA" id="ARBA00037927"/>
    </source>
</evidence>
<dbReference type="InterPro" id="IPR037069">
    <property type="entry name" value="AcylCoA_DH/ox_N_sf"/>
</dbReference>
<dbReference type="InterPro" id="IPR036250">
    <property type="entry name" value="AcylCo_DH-like_C"/>
</dbReference>
<dbReference type="SUPFAM" id="SSF47203">
    <property type="entry name" value="Acyl-CoA dehydrogenase C-terminal domain-like"/>
    <property type="match status" value="1"/>
</dbReference>
<evidence type="ECO:0000259" key="13">
    <source>
        <dbReference type="Pfam" id="PF02770"/>
    </source>
</evidence>
<dbReference type="Pfam" id="PF00441">
    <property type="entry name" value="Acyl-CoA_dh_1"/>
    <property type="match status" value="1"/>
</dbReference>
<feature type="domain" description="Acyl-CoA oxidase/dehydrogenase middle" evidence="13">
    <location>
        <begin position="139"/>
        <end position="231"/>
    </location>
</feature>
<dbReference type="Pfam" id="PF02770">
    <property type="entry name" value="Acyl-CoA_dh_M"/>
    <property type="match status" value="1"/>
</dbReference>
<keyword evidence="6 11" id="KW-0560">Oxidoreductase</keyword>
<feature type="domain" description="Acyl-CoA dehydrogenase/oxidase C-terminal" evidence="12">
    <location>
        <begin position="250"/>
        <end position="388"/>
    </location>
</feature>
<dbReference type="Proteomes" id="UP001277761">
    <property type="component" value="Unassembled WGS sequence"/>
</dbReference>
<dbReference type="EC" id="1.3.8.6" evidence="9"/>
<keyword evidence="4 11" id="KW-0274">FAD</keyword>
<gene>
    <name evidence="15" type="ORF">SK069_02260</name>
</gene>